<dbReference type="Gene3D" id="3.90.1200.10">
    <property type="match status" value="1"/>
</dbReference>
<comment type="caution">
    <text evidence="2">The sequence shown here is derived from an EMBL/GenBank/DDBJ whole genome shotgun (WGS) entry which is preliminary data.</text>
</comment>
<feature type="domain" description="Aminoglycoside phosphotransferase" evidence="1">
    <location>
        <begin position="50"/>
        <end position="238"/>
    </location>
</feature>
<name>A0ABS7SHR7_9MICO</name>
<dbReference type="InterPro" id="IPR011009">
    <property type="entry name" value="Kinase-like_dom_sf"/>
</dbReference>
<gene>
    <name evidence="2" type="ORF">KCQ71_21910</name>
</gene>
<dbReference type="Pfam" id="PF01636">
    <property type="entry name" value="APH"/>
    <property type="match status" value="1"/>
</dbReference>
<evidence type="ECO:0000313" key="2">
    <source>
        <dbReference type="EMBL" id="MBZ2198818.1"/>
    </source>
</evidence>
<dbReference type="EMBL" id="JAGSHT010000021">
    <property type="protein sequence ID" value="MBZ2198818.1"/>
    <property type="molecule type" value="Genomic_DNA"/>
</dbReference>
<sequence>MTTETRYVRPPQEILDTLLEEGLRAAGEAPHPPDATWIEVGSSTLVVLAGRTALRVARQPSVAGELRRAQALVDALPALPFAVPESTGLPVTIEGFQAIPTLRVEGEPHPPHEGDPEPLRALLEAVHSLDPGPLRPHLAQTRSFMGGADWETVLRERVVELLSPNLQDEARRRIDALAGLEPPAVVVNHGDLAGSNVLWQHGRVSAVLDWDLTALDDPAEDLASLASWHGWALVHELADAATVARAEVFRRSVGLQQIAFTLLHDRPADELARVVARAEQHLARWG</sequence>
<proteinExistence type="predicted"/>
<evidence type="ECO:0000313" key="3">
    <source>
        <dbReference type="Proteomes" id="UP000826651"/>
    </source>
</evidence>
<dbReference type="SUPFAM" id="SSF56112">
    <property type="entry name" value="Protein kinase-like (PK-like)"/>
    <property type="match status" value="1"/>
</dbReference>
<accession>A0ABS7SHR7</accession>
<reference evidence="2 3" key="1">
    <citation type="submission" date="2021-04" db="EMBL/GenBank/DDBJ databases">
        <title>Ruania sp. nov., isolated from sandy soil of mangrove forest.</title>
        <authorList>
            <person name="Ge X."/>
            <person name="Huang R."/>
            <person name="Liu W."/>
        </authorList>
    </citation>
    <scope>NUCLEOTIDE SEQUENCE [LARGE SCALE GENOMIC DNA]</scope>
    <source>
        <strain evidence="2 3">N2-46</strain>
    </source>
</reference>
<evidence type="ECO:0000259" key="1">
    <source>
        <dbReference type="Pfam" id="PF01636"/>
    </source>
</evidence>
<dbReference type="RefSeq" id="WP_223410313.1">
    <property type="nucleotide sequence ID" value="NZ_JAGSHT010000021.1"/>
</dbReference>
<organism evidence="2 3">
    <name type="scientific">Occultella gossypii</name>
    <dbReference type="NCBI Taxonomy" id="2800820"/>
    <lineage>
        <taxon>Bacteria</taxon>
        <taxon>Bacillati</taxon>
        <taxon>Actinomycetota</taxon>
        <taxon>Actinomycetes</taxon>
        <taxon>Micrococcales</taxon>
        <taxon>Ruaniaceae</taxon>
        <taxon>Occultella</taxon>
    </lineage>
</organism>
<protein>
    <submittedName>
        <fullName evidence="2">Phosphotransferase</fullName>
    </submittedName>
</protein>
<dbReference type="InterPro" id="IPR002575">
    <property type="entry name" value="Aminoglycoside_PTrfase"/>
</dbReference>
<dbReference type="Proteomes" id="UP000826651">
    <property type="component" value="Unassembled WGS sequence"/>
</dbReference>
<keyword evidence="3" id="KW-1185">Reference proteome</keyword>